<reference evidence="1 2" key="1">
    <citation type="submission" date="2010-10" db="EMBL/GenBank/DDBJ databases">
        <authorList>
            <person name="Durkin A.S."/>
            <person name="Madupu R."/>
            <person name="Torralba M."/>
            <person name="Gillis M."/>
            <person name="Methe B."/>
            <person name="Sutton G."/>
            <person name="Nelson K.E."/>
        </authorList>
    </citation>
    <scope>NUCLEOTIDE SEQUENCE [LARGE SCALE GENOMIC DNA]</scope>
    <source>
        <strain evidence="1 2">F0396</strain>
    </source>
</reference>
<dbReference type="eggNOG" id="ENOG50340QP">
    <property type="taxonomic scope" value="Bacteria"/>
</dbReference>
<evidence type="ECO:0000313" key="2">
    <source>
        <dbReference type="Proteomes" id="UP000004896"/>
    </source>
</evidence>
<dbReference type="InterPro" id="IPR014924">
    <property type="entry name" value="DUF1803"/>
</dbReference>
<dbReference type="Proteomes" id="UP000004896">
    <property type="component" value="Unassembled WGS sequence"/>
</dbReference>
<comment type="caution">
    <text evidence="1">The sequence shown here is derived from an EMBL/GenBank/DDBJ whole genome shotgun (WGS) entry which is preliminary data.</text>
</comment>
<sequence>MPFFSGLNNGIILLMIIQFNPNKLCKQAFFMEIVNYLYLNQPVTLREIKRQFPFQKNIDKLIEEFVKAGYIERFEKRYRLLISLVSDSSKIDLDQHFFIESDSPSYQELLERRFVTEISNSTNKVVIIEQTSITRDDLTISNYFYKLRKNLSLTEEQNRLYNLLGDLNPEYFLKHVTTFLLKFIRKEYALQKRRNIFVDALELLGYLVQVEDGSYILNMDLDSEALVFCAKKD</sequence>
<organism evidence="1 2">
    <name type="scientific">Streptococcus vestibularis F0396</name>
    <dbReference type="NCBI Taxonomy" id="904306"/>
    <lineage>
        <taxon>Bacteria</taxon>
        <taxon>Bacillati</taxon>
        <taxon>Bacillota</taxon>
        <taxon>Bacilli</taxon>
        <taxon>Lactobacillales</taxon>
        <taxon>Streptococcaceae</taxon>
        <taxon>Streptococcus</taxon>
    </lineage>
</organism>
<accession>E3CSZ7</accession>
<dbReference type="EMBL" id="AEKO01000011">
    <property type="protein sequence ID" value="EFQ58505.1"/>
    <property type="molecule type" value="Genomic_DNA"/>
</dbReference>
<evidence type="ECO:0008006" key="3">
    <source>
        <dbReference type="Google" id="ProtNLM"/>
    </source>
</evidence>
<dbReference type="Pfam" id="PF08820">
    <property type="entry name" value="DUF1803"/>
    <property type="match status" value="1"/>
</dbReference>
<name>E3CSZ7_STRVE</name>
<gene>
    <name evidence="1" type="ORF">HMPREF9192_0278</name>
</gene>
<protein>
    <recommendedName>
        <fullName evidence="3">DUF1803 domain-containing protein</fullName>
    </recommendedName>
</protein>
<proteinExistence type="predicted"/>
<dbReference type="AlphaFoldDB" id="E3CSZ7"/>
<evidence type="ECO:0000313" key="1">
    <source>
        <dbReference type="EMBL" id="EFQ58505.1"/>
    </source>
</evidence>